<protein>
    <recommendedName>
        <fullName evidence="4">NAB domain-containing protein</fullName>
    </recommendedName>
</protein>
<dbReference type="Proteomes" id="UP000289738">
    <property type="component" value="Chromosome A03"/>
</dbReference>
<dbReference type="STRING" id="3818.A0A445DU56"/>
<dbReference type="PROSITE" id="PS51774">
    <property type="entry name" value="NAB"/>
    <property type="match status" value="1"/>
</dbReference>
<dbReference type="EMBL" id="SDMP01000003">
    <property type="protein sequence ID" value="RYR66732.1"/>
    <property type="molecule type" value="Genomic_DNA"/>
</dbReference>
<feature type="compositionally biased region" description="Basic and acidic residues" evidence="3">
    <location>
        <begin position="19"/>
        <end position="37"/>
    </location>
</feature>
<feature type="region of interest" description="Disordered" evidence="3">
    <location>
        <begin position="1"/>
        <end position="37"/>
    </location>
</feature>
<name>A0A445DU56_ARAHY</name>
<dbReference type="GO" id="GO:0005200">
    <property type="term" value="F:structural constituent of cytoskeleton"/>
    <property type="evidence" value="ECO:0007669"/>
    <property type="project" value="TreeGrafter"/>
</dbReference>
<keyword evidence="6" id="KW-1185">Reference proteome</keyword>
<evidence type="ECO:0000256" key="2">
    <source>
        <dbReference type="SAM" id="Coils"/>
    </source>
</evidence>
<evidence type="ECO:0000313" key="6">
    <source>
        <dbReference type="Proteomes" id="UP000289738"/>
    </source>
</evidence>
<evidence type="ECO:0000256" key="1">
    <source>
        <dbReference type="ARBA" id="ARBA00023054"/>
    </source>
</evidence>
<feature type="coiled-coil region" evidence="2">
    <location>
        <begin position="143"/>
        <end position="187"/>
    </location>
</feature>
<dbReference type="GO" id="GO:0005856">
    <property type="term" value="C:cytoskeleton"/>
    <property type="evidence" value="ECO:0007669"/>
    <property type="project" value="TreeGrafter"/>
</dbReference>
<dbReference type="GO" id="GO:0003779">
    <property type="term" value="F:actin binding"/>
    <property type="evidence" value="ECO:0007669"/>
    <property type="project" value="InterPro"/>
</dbReference>
<dbReference type="PANTHER" id="PTHR47357">
    <property type="entry name" value="COP1-INTERACTIVE PROTEIN 1"/>
    <property type="match status" value="1"/>
</dbReference>
<comment type="caution">
    <text evidence="5">The sequence shown here is derived from an EMBL/GenBank/DDBJ whole genome shotgun (WGS) entry which is preliminary data.</text>
</comment>
<keyword evidence="1 2" id="KW-0175">Coiled coil</keyword>
<feature type="coiled-coil region" evidence="2">
    <location>
        <begin position="635"/>
        <end position="718"/>
    </location>
</feature>
<dbReference type="AlphaFoldDB" id="A0A445DU56"/>
<dbReference type="OrthoDB" id="10255522at2759"/>
<dbReference type="Pfam" id="PF07765">
    <property type="entry name" value="KIP1"/>
    <property type="match status" value="1"/>
</dbReference>
<gene>
    <name evidence="5" type="ORF">Ahy_A03g012797</name>
</gene>
<proteinExistence type="predicted"/>
<evidence type="ECO:0000256" key="3">
    <source>
        <dbReference type="SAM" id="MobiDB-lite"/>
    </source>
</evidence>
<reference evidence="5 6" key="1">
    <citation type="submission" date="2019-01" db="EMBL/GenBank/DDBJ databases">
        <title>Sequencing of cultivated peanut Arachis hypogaea provides insights into genome evolution and oil improvement.</title>
        <authorList>
            <person name="Chen X."/>
        </authorList>
    </citation>
    <scope>NUCLEOTIDE SEQUENCE [LARGE SCALE GENOMIC DNA]</scope>
    <source>
        <strain evidence="6">cv. Fuhuasheng</strain>
        <tissue evidence="5">Leaves</tissue>
    </source>
</reference>
<dbReference type="InterPro" id="IPR011684">
    <property type="entry name" value="NAB"/>
</dbReference>
<feature type="coiled-coil region" evidence="2">
    <location>
        <begin position="213"/>
        <end position="480"/>
    </location>
</feature>
<evidence type="ECO:0000313" key="5">
    <source>
        <dbReference type="EMBL" id="RYR66732.1"/>
    </source>
</evidence>
<accession>A0A445DU56</accession>
<sequence>MVPTQVKNKKMHSRSLSRSSRESFRFFGSPDKDEDLRKTKTEIENNITKLLKLVKNDDQSKKNRNPRLVRKEAELVGLIEDLNSQYQSLFQLCDYLNREFMRAISRRRSRRGTGSNTDSESEYFSSEELENYTKFSFDDVLKNDDAKEYEEQLNSQMKEMESLSQQKTNLENQIESQSLQFEELSANNTRLHDRVLDLESLLKEEKGVVSVWEEKLKINENQAKSNIEALMTQVNKLNLELKTLRTQKDQTEEEIEGIKDKALAQMKDLMDKLNSMQEELDSVNTQNKELDAQVRNDRELILRYLIQIENLSQDLAETSLDKQSLMDDKEQFLARIKDLEFELEAESMQKNALEAQLRDRNYDMKLVEEENRTLQDRNSELKKAMHQSGEEITALMRVPETQKDAASMEAMALKAEMNIMRLEMDNLYAQRSKLEQQIERNRKEYEENLGNLSSKLSSQIVEREKTIEEQAATIQRINEEHKQTKVALNKNKLSRQTAERKMIELATEFRRKMEDNIRLLHQRIHVAEQMNNENKNNFKIVNQRYHEENKTLQEKIAIYEEELKVPKFDIAPLGGEQHALVFEALNELEMVTMNRLDSIVGDVEEQKKHVVSRVFKMIGEVQYGKEWIKKRNREWEETKNNAECLRALLDSKEEQEFLLREKVWKLEAKVSKEAGEKLNLMNAVSQLEKKVARLENALKEKEEDLVSLGEKKREAIKQLCFVVEFHRERCRDLKDLVIKMGANNNTNTKK</sequence>
<evidence type="ECO:0000259" key="4">
    <source>
        <dbReference type="PROSITE" id="PS51774"/>
    </source>
</evidence>
<organism evidence="5 6">
    <name type="scientific">Arachis hypogaea</name>
    <name type="common">Peanut</name>
    <dbReference type="NCBI Taxonomy" id="3818"/>
    <lineage>
        <taxon>Eukaryota</taxon>
        <taxon>Viridiplantae</taxon>
        <taxon>Streptophyta</taxon>
        <taxon>Embryophyta</taxon>
        <taxon>Tracheophyta</taxon>
        <taxon>Spermatophyta</taxon>
        <taxon>Magnoliopsida</taxon>
        <taxon>eudicotyledons</taxon>
        <taxon>Gunneridae</taxon>
        <taxon>Pentapetalae</taxon>
        <taxon>rosids</taxon>
        <taxon>fabids</taxon>
        <taxon>Fabales</taxon>
        <taxon>Fabaceae</taxon>
        <taxon>Papilionoideae</taxon>
        <taxon>50 kb inversion clade</taxon>
        <taxon>dalbergioids sensu lato</taxon>
        <taxon>Dalbergieae</taxon>
        <taxon>Pterocarpus clade</taxon>
        <taxon>Arachis</taxon>
    </lineage>
</organism>
<feature type="domain" description="NAB" evidence="4">
    <location>
        <begin position="19"/>
        <end position="100"/>
    </location>
</feature>
<dbReference type="PANTHER" id="PTHR47357:SF4">
    <property type="entry name" value="MYOSIN HEAVY CHAIN-LIKE PROTEIN"/>
    <property type="match status" value="1"/>
</dbReference>